<keyword evidence="2" id="KW-1185">Reference proteome</keyword>
<name>A0A9X1TBZ5_9BACT</name>
<dbReference type="RefSeq" id="WP_234615395.1">
    <property type="nucleotide sequence ID" value="NZ_CP098806.1"/>
</dbReference>
<sequence>MTTIIAVKTKKVPKKVQLVSIFASKGFQAGPGNNPRQNTFWLETEKMAAPFGNYFGQQL</sequence>
<reference evidence="1" key="1">
    <citation type="submission" date="2021-12" db="EMBL/GenBank/DDBJ databases">
        <title>Novel species in genus Dyadobacter.</title>
        <authorList>
            <person name="Ma C."/>
        </authorList>
    </citation>
    <scope>NUCLEOTIDE SEQUENCE</scope>
    <source>
        <strain evidence="1">CY399</strain>
    </source>
</reference>
<evidence type="ECO:0000313" key="1">
    <source>
        <dbReference type="EMBL" id="MCF0042544.1"/>
    </source>
</evidence>
<comment type="caution">
    <text evidence="1">The sequence shown here is derived from an EMBL/GenBank/DDBJ whole genome shotgun (WGS) entry which is preliminary data.</text>
</comment>
<accession>A0A9X1TBZ5</accession>
<dbReference type="EMBL" id="JAJTTA010000004">
    <property type="protein sequence ID" value="MCF0042544.1"/>
    <property type="molecule type" value="Genomic_DNA"/>
</dbReference>
<evidence type="ECO:0000313" key="2">
    <source>
        <dbReference type="Proteomes" id="UP001139700"/>
    </source>
</evidence>
<protein>
    <submittedName>
        <fullName evidence="1">Uncharacterized protein</fullName>
    </submittedName>
</protein>
<dbReference type="Proteomes" id="UP001139700">
    <property type="component" value="Unassembled WGS sequence"/>
</dbReference>
<dbReference type="AlphaFoldDB" id="A0A9X1TBZ5"/>
<organism evidence="1 2">
    <name type="scientific">Dyadobacter fanqingshengii</name>
    <dbReference type="NCBI Taxonomy" id="2906443"/>
    <lineage>
        <taxon>Bacteria</taxon>
        <taxon>Pseudomonadati</taxon>
        <taxon>Bacteroidota</taxon>
        <taxon>Cytophagia</taxon>
        <taxon>Cytophagales</taxon>
        <taxon>Spirosomataceae</taxon>
        <taxon>Dyadobacter</taxon>
    </lineage>
</organism>
<gene>
    <name evidence="1" type="ORF">LXM24_20745</name>
</gene>
<proteinExistence type="predicted"/>